<dbReference type="RefSeq" id="WP_313794002.1">
    <property type="nucleotide sequence ID" value="NZ_CP102453.1"/>
</dbReference>
<protein>
    <recommendedName>
        <fullName evidence="3">Biopolymer transporter ExbD</fullName>
    </recommendedName>
</protein>
<reference evidence="1 2" key="1">
    <citation type="submission" date="2022-08" db="EMBL/GenBank/DDBJ databases">
        <title>Aerococcaceae sp. nov isolated from spoiled eye mask.</title>
        <authorList>
            <person name="Zhou G."/>
            <person name="Xie X.-B."/>
            <person name="Shi Q.-S."/>
            <person name="Wang Y.-S."/>
            <person name="Wen X."/>
            <person name="Peng H."/>
            <person name="Yang X.-J."/>
            <person name="Tao H.-B."/>
            <person name="Huang X.-M."/>
        </authorList>
    </citation>
    <scope>NUCLEOTIDE SEQUENCE [LARGE SCALE GENOMIC DNA]</scope>
    <source>
        <strain evidence="2">DM20194951</strain>
    </source>
</reference>
<keyword evidence="2" id="KW-1185">Reference proteome</keyword>
<evidence type="ECO:0000313" key="1">
    <source>
        <dbReference type="EMBL" id="UUX34501.1"/>
    </source>
</evidence>
<dbReference type="Proteomes" id="UP001315967">
    <property type="component" value="Chromosome"/>
</dbReference>
<organism evidence="1 2">
    <name type="scientific">Fundicoccus culcitae</name>
    <dbReference type="NCBI Taxonomy" id="2969821"/>
    <lineage>
        <taxon>Bacteria</taxon>
        <taxon>Bacillati</taxon>
        <taxon>Bacillota</taxon>
        <taxon>Bacilli</taxon>
        <taxon>Lactobacillales</taxon>
        <taxon>Aerococcaceae</taxon>
        <taxon>Fundicoccus</taxon>
    </lineage>
</organism>
<accession>A0ABY5P7D7</accession>
<sequence>MFNREMIVDLTPLLDVVLILLFMILTTQTQANQDTIQSLEHEVSQLEQSQLPTTQSEEAWLRTFQESIGKINIIFPTDPTENNIFAVGEDDYLSVKSDTEDLATWLLEEVSRYAEDVIIVTFSYNNDTIYYQDYLNMVNAITNLDALSEQTIVYREEMVEGELLNQQRSTADE</sequence>
<evidence type="ECO:0008006" key="3">
    <source>
        <dbReference type="Google" id="ProtNLM"/>
    </source>
</evidence>
<name>A0ABY5P7D7_9LACT</name>
<proteinExistence type="predicted"/>
<evidence type="ECO:0000313" key="2">
    <source>
        <dbReference type="Proteomes" id="UP001315967"/>
    </source>
</evidence>
<gene>
    <name evidence="1" type="ORF">NRE15_02300</name>
</gene>
<dbReference type="EMBL" id="CP102453">
    <property type="protein sequence ID" value="UUX34501.1"/>
    <property type="molecule type" value="Genomic_DNA"/>
</dbReference>